<dbReference type="Proteomes" id="UP000314986">
    <property type="component" value="Unassembled WGS sequence"/>
</dbReference>
<dbReference type="GO" id="GO:0042101">
    <property type="term" value="C:T cell receptor complex"/>
    <property type="evidence" value="ECO:0007669"/>
    <property type="project" value="UniProtKB-KW"/>
</dbReference>
<dbReference type="InterPro" id="IPR051287">
    <property type="entry name" value="TCR_variable_region"/>
</dbReference>
<feature type="region of interest" description="Disordered" evidence="6">
    <location>
        <begin position="43"/>
        <end position="66"/>
    </location>
</feature>
<accession>A0A4W3ILT1</accession>
<dbReference type="OMA" id="TRCESHI"/>
<dbReference type="AlphaFoldDB" id="A0A4W3ILT1"/>
<dbReference type="InterPro" id="IPR013783">
    <property type="entry name" value="Ig-like_fold"/>
</dbReference>
<organism evidence="8 9">
    <name type="scientific">Callorhinchus milii</name>
    <name type="common">Ghost shark</name>
    <dbReference type="NCBI Taxonomy" id="7868"/>
    <lineage>
        <taxon>Eukaryota</taxon>
        <taxon>Metazoa</taxon>
        <taxon>Chordata</taxon>
        <taxon>Craniata</taxon>
        <taxon>Vertebrata</taxon>
        <taxon>Chondrichthyes</taxon>
        <taxon>Holocephali</taxon>
        <taxon>Chimaeriformes</taxon>
        <taxon>Callorhinchidae</taxon>
        <taxon>Callorhinchus</taxon>
    </lineage>
</organism>
<dbReference type="InterPro" id="IPR036179">
    <property type="entry name" value="Ig-like_dom_sf"/>
</dbReference>
<protein>
    <recommendedName>
        <fullName evidence="7">Ig-like domain-containing protein</fullName>
    </recommendedName>
</protein>
<reference evidence="9" key="3">
    <citation type="journal article" date="2014" name="Nature">
        <title>Elephant shark genome provides unique insights into gnathostome evolution.</title>
        <authorList>
            <consortium name="International Elephant Shark Genome Sequencing Consortium"/>
            <person name="Venkatesh B."/>
            <person name="Lee A.P."/>
            <person name="Ravi V."/>
            <person name="Maurya A.K."/>
            <person name="Lian M.M."/>
            <person name="Swann J.B."/>
            <person name="Ohta Y."/>
            <person name="Flajnik M.F."/>
            <person name="Sutoh Y."/>
            <person name="Kasahara M."/>
            <person name="Hoon S."/>
            <person name="Gangu V."/>
            <person name="Roy S.W."/>
            <person name="Irimia M."/>
            <person name="Korzh V."/>
            <person name="Kondrychyn I."/>
            <person name="Lim Z.W."/>
            <person name="Tay B.H."/>
            <person name="Tohari S."/>
            <person name="Kong K.W."/>
            <person name="Ho S."/>
            <person name="Lorente-Galdos B."/>
            <person name="Quilez J."/>
            <person name="Marques-Bonet T."/>
            <person name="Raney B.J."/>
            <person name="Ingham P.W."/>
            <person name="Tay A."/>
            <person name="Hillier L.W."/>
            <person name="Minx P."/>
            <person name="Boehm T."/>
            <person name="Wilson R.K."/>
            <person name="Brenner S."/>
            <person name="Warren W.C."/>
        </authorList>
    </citation>
    <scope>NUCLEOTIDE SEQUENCE [LARGE SCALE GENOMIC DNA]</scope>
</reference>
<evidence type="ECO:0000259" key="7">
    <source>
        <dbReference type="PROSITE" id="PS50835"/>
    </source>
</evidence>
<evidence type="ECO:0000256" key="4">
    <source>
        <dbReference type="ARBA" id="ARBA00023319"/>
    </source>
</evidence>
<dbReference type="Ensembl" id="ENSCMIT00000030524.1">
    <property type="protein sequence ID" value="ENSCMIP00000030057.1"/>
    <property type="gene ID" value="ENSCMIG00000012968.1"/>
</dbReference>
<keyword evidence="5" id="KW-1279">T cell receptor</keyword>
<keyword evidence="5" id="KW-0391">Immunity</keyword>
<dbReference type="GeneTree" id="ENSGT00970000196780"/>
<dbReference type="Gene3D" id="2.60.40.10">
    <property type="entry name" value="Immunoglobulins"/>
    <property type="match status" value="1"/>
</dbReference>
<evidence type="ECO:0000256" key="1">
    <source>
        <dbReference type="ARBA" id="ARBA00022729"/>
    </source>
</evidence>
<sequence length="97" mass="10947">QQPGQETSVADTTATITCGFSTRCESHISVHWYRQYPGQQPTFLLQRGDQGDGEDTLPSGHISVSREPNKRVSRLTIFRQRLTDSAVYYCALRLDSQ</sequence>
<dbReference type="PROSITE" id="PS50835">
    <property type="entry name" value="IG_LIKE"/>
    <property type="match status" value="1"/>
</dbReference>
<dbReference type="InterPro" id="IPR013106">
    <property type="entry name" value="Ig_V-set"/>
</dbReference>
<reference evidence="9" key="2">
    <citation type="journal article" date="2007" name="PLoS Biol.">
        <title>Survey sequencing and comparative analysis of the elephant shark (Callorhinchus milii) genome.</title>
        <authorList>
            <person name="Venkatesh B."/>
            <person name="Kirkness E.F."/>
            <person name="Loh Y.H."/>
            <person name="Halpern A.L."/>
            <person name="Lee A.P."/>
            <person name="Johnson J."/>
            <person name="Dandona N."/>
            <person name="Viswanathan L.D."/>
            <person name="Tay A."/>
            <person name="Venter J.C."/>
            <person name="Strausberg R.L."/>
            <person name="Brenner S."/>
        </authorList>
    </citation>
    <scope>NUCLEOTIDE SEQUENCE [LARGE SCALE GENOMIC DNA]</scope>
</reference>
<evidence type="ECO:0000313" key="9">
    <source>
        <dbReference type="Proteomes" id="UP000314986"/>
    </source>
</evidence>
<dbReference type="SUPFAM" id="SSF48726">
    <property type="entry name" value="Immunoglobulin"/>
    <property type="match status" value="1"/>
</dbReference>
<reference evidence="9" key="1">
    <citation type="journal article" date="2006" name="Science">
        <title>Ancient noncoding elements conserved in the human genome.</title>
        <authorList>
            <person name="Venkatesh B."/>
            <person name="Kirkness E.F."/>
            <person name="Loh Y.H."/>
            <person name="Halpern A.L."/>
            <person name="Lee A.P."/>
            <person name="Johnson J."/>
            <person name="Dandona N."/>
            <person name="Viswanathan L.D."/>
            <person name="Tay A."/>
            <person name="Venter J.C."/>
            <person name="Strausberg R.L."/>
            <person name="Brenner S."/>
        </authorList>
    </citation>
    <scope>NUCLEOTIDE SEQUENCE [LARGE SCALE GENOMIC DNA]</scope>
</reference>
<reference evidence="8" key="4">
    <citation type="submission" date="2025-08" db="UniProtKB">
        <authorList>
            <consortium name="Ensembl"/>
        </authorList>
    </citation>
    <scope>IDENTIFICATION</scope>
</reference>
<dbReference type="Pfam" id="PF07686">
    <property type="entry name" value="V-set"/>
    <property type="match status" value="1"/>
</dbReference>
<feature type="domain" description="Ig-like" evidence="7">
    <location>
        <begin position="1"/>
        <end position="97"/>
    </location>
</feature>
<keyword evidence="2" id="KW-1064">Adaptive immunity</keyword>
<dbReference type="PANTHER" id="PTHR19367:SF18">
    <property type="entry name" value="T CELL RECEPTOR ALPHA VARIABLE 16"/>
    <property type="match status" value="1"/>
</dbReference>
<evidence type="ECO:0000256" key="6">
    <source>
        <dbReference type="SAM" id="MobiDB-lite"/>
    </source>
</evidence>
<keyword evidence="4" id="KW-0393">Immunoglobulin domain</keyword>
<name>A0A4W3ILT1_CALMI</name>
<dbReference type="GO" id="GO:0002250">
    <property type="term" value="P:adaptive immune response"/>
    <property type="evidence" value="ECO:0007669"/>
    <property type="project" value="UniProtKB-KW"/>
</dbReference>
<evidence type="ECO:0000313" key="8">
    <source>
        <dbReference type="Ensembl" id="ENSCMIP00000030057.1"/>
    </source>
</evidence>
<dbReference type="SMART" id="SM00406">
    <property type="entry name" value="IGv"/>
    <property type="match status" value="1"/>
</dbReference>
<keyword evidence="1" id="KW-0732">Signal</keyword>
<keyword evidence="3" id="KW-0675">Receptor</keyword>
<dbReference type="PANTHER" id="PTHR19367">
    <property type="entry name" value="T-CELL RECEPTOR ALPHA CHAIN V REGION"/>
    <property type="match status" value="1"/>
</dbReference>
<evidence type="ECO:0000256" key="3">
    <source>
        <dbReference type="ARBA" id="ARBA00023170"/>
    </source>
</evidence>
<evidence type="ECO:0000256" key="5">
    <source>
        <dbReference type="ARBA" id="ARBA00043266"/>
    </source>
</evidence>
<proteinExistence type="predicted"/>
<keyword evidence="9" id="KW-1185">Reference proteome</keyword>
<dbReference type="InterPro" id="IPR007110">
    <property type="entry name" value="Ig-like_dom"/>
</dbReference>
<reference evidence="8" key="5">
    <citation type="submission" date="2025-09" db="UniProtKB">
        <authorList>
            <consortium name="Ensembl"/>
        </authorList>
    </citation>
    <scope>IDENTIFICATION</scope>
</reference>
<dbReference type="InParanoid" id="A0A4W3ILT1"/>
<evidence type="ECO:0000256" key="2">
    <source>
        <dbReference type="ARBA" id="ARBA00023130"/>
    </source>
</evidence>